<dbReference type="Gene3D" id="3.80.10.10">
    <property type="entry name" value="Ribonuclease Inhibitor"/>
    <property type="match status" value="3"/>
</dbReference>
<accession>A0ABD1ANC8</accession>
<dbReference type="Gene3D" id="3.40.50.10140">
    <property type="entry name" value="Toll/interleukin-1 receptor homology (TIR) domain"/>
    <property type="match status" value="1"/>
</dbReference>
<dbReference type="FunFam" id="3.80.10.10:FF:000386">
    <property type="entry name" value="Disease resistance protein RPS4"/>
    <property type="match status" value="1"/>
</dbReference>
<dbReference type="InterPro" id="IPR045344">
    <property type="entry name" value="C-JID"/>
</dbReference>
<dbReference type="InterPro" id="IPR000157">
    <property type="entry name" value="TIR_dom"/>
</dbReference>
<dbReference type="InterPro" id="IPR044974">
    <property type="entry name" value="Disease_R_plants"/>
</dbReference>
<reference evidence="5 6" key="1">
    <citation type="submission" date="2024-04" db="EMBL/GenBank/DDBJ databases">
        <title>Genome assembly C_amara_ONT_v2.</title>
        <authorList>
            <person name="Yant L."/>
            <person name="Moore C."/>
            <person name="Slenker M."/>
        </authorList>
    </citation>
    <scope>NUCLEOTIDE SEQUENCE [LARGE SCALE GENOMIC DNA]</scope>
    <source>
        <tissue evidence="5">Leaf</tissue>
    </source>
</reference>
<evidence type="ECO:0000256" key="2">
    <source>
        <dbReference type="ARBA" id="ARBA00022737"/>
    </source>
</evidence>
<evidence type="ECO:0000313" key="5">
    <source>
        <dbReference type="EMBL" id="KAL1207621.1"/>
    </source>
</evidence>
<keyword evidence="1" id="KW-0433">Leucine-rich repeat</keyword>
<dbReference type="Gene3D" id="1.10.8.430">
    <property type="entry name" value="Helical domain of apoptotic protease-activating factors"/>
    <property type="match status" value="1"/>
</dbReference>
<comment type="caution">
    <text evidence="5">The sequence shown here is derived from an EMBL/GenBank/DDBJ whole genome shotgun (WGS) entry which is preliminary data.</text>
</comment>
<dbReference type="InterPro" id="IPR042197">
    <property type="entry name" value="Apaf_helical"/>
</dbReference>
<protein>
    <submittedName>
        <fullName evidence="5">Disease resistance protein RPS4</fullName>
    </submittedName>
</protein>
<dbReference type="Gene3D" id="3.40.50.300">
    <property type="entry name" value="P-loop containing nucleotide triphosphate hydrolases"/>
    <property type="match status" value="1"/>
</dbReference>
<dbReference type="GO" id="GO:0061809">
    <property type="term" value="F:NAD+ nucleosidase activity, cyclic ADP-ribose generating"/>
    <property type="evidence" value="ECO:0007669"/>
    <property type="project" value="UniProtKB-EC"/>
</dbReference>
<dbReference type="InterPro" id="IPR032675">
    <property type="entry name" value="LRR_dom_sf"/>
</dbReference>
<proteinExistence type="predicted"/>
<dbReference type="InterPro" id="IPR027417">
    <property type="entry name" value="P-loop_NTPase"/>
</dbReference>
<dbReference type="SUPFAM" id="SSF52200">
    <property type="entry name" value="Toll/Interleukin receptor TIR domain"/>
    <property type="match status" value="1"/>
</dbReference>
<dbReference type="GO" id="GO:0006950">
    <property type="term" value="P:response to stress"/>
    <property type="evidence" value="ECO:0007669"/>
    <property type="project" value="UniProtKB-ARBA"/>
</dbReference>
<keyword evidence="3" id="KW-0520">NAD</keyword>
<sequence>MASSSSSSTIVVKVLSSPRVFVNFRGEELRDNFISHLETALEEDAIDFFIDNKLVPSNPIETLYKEIEDSKIALAVFSKQYAESKWCLNELVKIMDNVNEDKLKVIPIFFNVKVDDVKNQRGEFGQNLYQTHRANSNMPKWEEALKSVTAILGLTRTRYRTERDFIVDIVQTVKKVQATLSPESERSNMFSRNISLVTSSGNILSGTMELSIRNPPLYGIKQRLTQLEEVLFDFKYTKRRIVGIVGMSGIGKTTLAEEYYKRWNHTLVFNKYISGNQEPHWLNVTLLNGQELNDGAEMFTKKIFVVFDDVSKEQVDFLLEYREKINDGSKIVITTCDKSLIKVLADDIYVVPGLIDKDALQLFKDHAFDDQACSAATGKFPKLSKGFLEYVEGNPQALKELGKEIRGKDEDQWETRLKTLPHCCNQKMLTDLKLSYDKLSDQEKDAFLDIACFFRSEEEDYIKCLLDTESSEVVRYLAEKLLICISAGRIEMPNLLCTLGKELSSFEKNKLAERLWDHGRTIDILWSKHVKKDKNKVRGIFLDTSKFGDPRGKALDKIDFIERFNPQNLRYLKIYDSLCPQHCEVDCKVNLPEGLEFPFQEIRYLHWQNFPLEELPLDFNPKNLIDLRLPYSEIKRVWKAAKEAPRLKLVDLSSSKNLNDLSALSKAFNLRILNLEGCTSLIKLPIEMKNMKGLVFINLRGCVMLTSIPANLVSLKTLILSGCSKFNKFELSSENLEFLHLDGTAIKSLPNTIKNFQKLVLLNLKECKMLESLPYCLYKLKALEELILSDCVMLKRFPDIKENMENLQILLLDGTSIEEVPNILLHCVKSKDQVIFQQPLRMNGVSLLRRLCLRNNEVIRTLGSSISQLYHLKWIDLKYCKNLLSIPTLPPNLQCLDAHECSSLETVASPLALLMPTTQQVPASFIFTNCEKLDQVMKNAIVCYAHDKSRLLSEALNRHNKGSAFEALVTTCFPGNEVPAWFSNRASGAELEPELPGHWSENGFVGIALCAIVSFKDYKTRNNDLQLKCRCEFNDDETSSSNFNCHIGGLSETGDDEERMINSTHVFIGYTNWLDIKKCQKEDGKKGCVPTKASIKFEVTDGTNQVMKCEVLKCGFSLVYESGSWEASSGTECVIQGESILSSFLRGLKWFFK</sequence>
<feature type="domain" description="TIR" evidence="4">
    <location>
        <begin position="16"/>
        <end position="177"/>
    </location>
</feature>
<dbReference type="InterPro" id="IPR035897">
    <property type="entry name" value="Toll_tir_struct_dom_sf"/>
</dbReference>
<dbReference type="PROSITE" id="PS50104">
    <property type="entry name" value="TIR"/>
    <property type="match status" value="1"/>
</dbReference>
<dbReference type="Proteomes" id="UP001558713">
    <property type="component" value="Unassembled WGS sequence"/>
</dbReference>
<dbReference type="PANTHER" id="PTHR11017:SF589">
    <property type="entry name" value="ADP-RIBOSYL CYCLASE_CYCLIC ADP-RIBOSE HYDROLASE-RELATED"/>
    <property type="match status" value="1"/>
</dbReference>
<dbReference type="Pfam" id="PF20160">
    <property type="entry name" value="C-JID"/>
    <property type="match status" value="1"/>
</dbReference>
<evidence type="ECO:0000259" key="4">
    <source>
        <dbReference type="PROSITE" id="PS50104"/>
    </source>
</evidence>
<dbReference type="SUPFAM" id="SSF52058">
    <property type="entry name" value="L domain-like"/>
    <property type="match status" value="1"/>
</dbReference>
<name>A0ABD1ANC8_CARAN</name>
<evidence type="ECO:0000313" key="6">
    <source>
        <dbReference type="Proteomes" id="UP001558713"/>
    </source>
</evidence>
<dbReference type="EMBL" id="JBANAX010000470">
    <property type="protein sequence ID" value="KAL1207621.1"/>
    <property type="molecule type" value="Genomic_DNA"/>
</dbReference>
<evidence type="ECO:0000256" key="1">
    <source>
        <dbReference type="ARBA" id="ARBA00022614"/>
    </source>
</evidence>
<dbReference type="SUPFAM" id="SSF52540">
    <property type="entry name" value="P-loop containing nucleoside triphosphate hydrolases"/>
    <property type="match status" value="1"/>
</dbReference>
<dbReference type="SMART" id="SM00255">
    <property type="entry name" value="TIR"/>
    <property type="match status" value="1"/>
</dbReference>
<keyword evidence="2" id="KW-0677">Repeat</keyword>
<evidence type="ECO:0000256" key="3">
    <source>
        <dbReference type="ARBA" id="ARBA00023027"/>
    </source>
</evidence>
<dbReference type="AlphaFoldDB" id="A0ABD1ANC8"/>
<keyword evidence="6" id="KW-1185">Reference proteome</keyword>
<dbReference type="PANTHER" id="PTHR11017">
    <property type="entry name" value="LEUCINE-RICH REPEAT-CONTAINING PROTEIN"/>
    <property type="match status" value="1"/>
</dbReference>
<organism evidence="5 6">
    <name type="scientific">Cardamine amara subsp. amara</name>
    <dbReference type="NCBI Taxonomy" id="228776"/>
    <lineage>
        <taxon>Eukaryota</taxon>
        <taxon>Viridiplantae</taxon>
        <taxon>Streptophyta</taxon>
        <taxon>Embryophyta</taxon>
        <taxon>Tracheophyta</taxon>
        <taxon>Spermatophyta</taxon>
        <taxon>Magnoliopsida</taxon>
        <taxon>eudicotyledons</taxon>
        <taxon>Gunneridae</taxon>
        <taxon>Pentapetalae</taxon>
        <taxon>rosids</taxon>
        <taxon>malvids</taxon>
        <taxon>Brassicales</taxon>
        <taxon>Brassicaceae</taxon>
        <taxon>Cardamineae</taxon>
        <taxon>Cardamine</taxon>
    </lineage>
</organism>
<dbReference type="Pfam" id="PF01582">
    <property type="entry name" value="TIR"/>
    <property type="match status" value="1"/>
</dbReference>
<dbReference type="FunFam" id="3.40.50.10140:FF:000007">
    <property type="entry name" value="Disease resistance protein (TIR-NBS-LRR class)"/>
    <property type="match status" value="1"/>
</dbReference>
<gene>
    <name evidence="5" type="ORF">V5N11_015664</name>
</gene>
<dbReference type="PRINTS" id="PR00364">
    <property type="entry name" value="DISEASERSIST"/>
</dbReference>